<evidence type="ECO:0000313" key="1">
    <source>
        <dbReference type="EMBL" id="CAG8606437.1"/>
    </source>
</evidence>
<evidence type="ECO:0000313" key="2">
    <source>
        <dbReference type="Proteomes" id="UP000789405"/>
    </source>
</evidence>
<proteinExistence type="predicted"/>
<dbReference type="EMBL" id="CAJVPY010003958">
    <property type="protein sequence ID" value="CAG8606437.1"/>
    <property type="molecule type" value="Genomic_DNA"/>
</dbReference>
<dbReference type="AlphaFoldDB" id="A0A9N9CNP7"/>
<comment type="caution">
    <text evidence="1">The sequence shown here is derived from an EMBL/GenBank/DDBJ whole genome shotgun (WGS) entry which is preliminary data.</text>
</comment>
<dbReference type="OrthoDB" id="2418310at2759"/>
<protein>
    <submittedName>
        <fullName evidence="1">18104_t:CDS:1</fullName>
    </submittedName>
</protein>
<organism evidence="1 2">
    <name type="scientific">Dentiscutata erythropus</name>
    <dbReference type="NCBI Taxonomy" id="1348616"/>
    <lineage>
        <taxon>Eukaryota</taxon>
        <taxon>Fungi</taxon>
        <taxon>Fungi incertae sedis</taxon>
        <taxon>Mucoromycota</taxon>
        <taxon>Glomeromycotina</taxon>
        <taxon>Glomeromycetes</taxon>
        <taxon>Diversisporales</taxon>
        <taxon>Gigasporaceae</taxon>
        <taxon>Dentiscutata</taxon>
    </lineage>
</organism>
<reference evidence="1" key="1">
    <citation type="submission" date="2021-06" db="EMBL/GenBank/DDBJ databases">
        <authorList>
            <person name="Kallberg Y."/>
            <person name="Tangrot J."/>
            <person name="Rosling A."/>
        </authorList>
    </citation>
    <scope>NUCLEOTIDE SEQUENCE</scope>
    <source>
        <strain evidence="1">MA453B</strain>
    </source>
</reference>
<sequence length="382" mass="44999">MSLEQTNVKYVAYWRKPVNDWGIKSWYQFFTISSPRASKTRINQALNDDLIAMKTNLKPGTKAYQKILSINHELKSEYYVLLSHKWGRRAKDKENRIETKSFKSKSDFINYFTKKLKRPPQNEWIVNNINVTKRYREFQQEALEVLQRDELTWDNTQKILTLSSVILLAQSCPYPNHFTNEEWESITDTNPYKTHEQVMPATISQALHQSVIKHACGQDSYMNLDRSHLSRLTLKIFNELRDNVPDLAPKKTTEYEHYSIFLQPYINNIFLKRNNEYNMFTWIVRLKTRNKGRISLKDNIKAHLRAVEAINQQLSSRGKPGKSAIFLNSDANRENLNEFLTQNFSACNLLIETTGDVAQTYFVDLQFDGLYRSWPFYTTKLH</sequence>
<accession>A0A9N9CNP7</accession>
<gene>
    <name evidence="1" type="ORF">DERYTH_LOCUS7911</name>
</gene>
<dbReference type="Proteomes" id="UP000789405">
    <property type="component" value="Unassembled WGS sequence"/>
</dbReference>
<keyword evidence="2" id="KW-1185">Reference proteome</keyword>
<name>A0A9N9CNP7_9GLOM</name>